<dbReference type="Proteomes" id="UP001287356">
    <property type="component" value="Unassembled WGS sequence"/>
</dbReference>
<dbReference type="AlphaFoldDB" id="A0AAE0KB13"/>
<reference evidence="1" key="2">
    <citation type="submission" date="2023-06" db="EMBL/GenBank/DDBJ databases">
        <authorList>
            <consortium name="Lawrence Berkeley National Laboratory"/>
            <person name="Haridas S."/>
            <person name="Hensen N."/>
            <person name="Bonometti L."/>
            <person name="Westerberg I."/>
            <person name="Brannstrom I.O."/>
            <person name="Guillou S."/>
            <person name="Cros-Aarteil S."/>
            <person name="Calhoun S."/>
            <person name="Kuo A."/>
            <person name="Mondo S."/>
            <person name="Pangilinan J."/>
            <person name="Riley R."/>
            <person name="Labutti K."/>
            <person name="Andreopoulos B."/>
            <person name="Lipzen A."/>
            <person name="Chen C."/>
            <person name="Yanf M."/>
            <person name="Daum C."/>
            <person name="Ng V."/>
            <person name="Clum A."/>
            <person name="Steindorff A."/>
            <person name="Ohm R."/>
            <person name="Martin F."/>
            <person name="Silar P."/>
            <person name="Natvig D."/>
            <person name="Lalanne C."/>
            <person name="Gautier V."/>
            <person name="Ament-Velasquez S.L."/>
            <person name="Kruys A."/>
            <person name="Hutchinson M.I."/>
            <person name="Powell A.J."/>
            <person name="Barry K."/>
            <person name="Miller A.N."/>
            <person name="Grigoriev I.V."/>
            <person name="Debuchy R."/>
            <person name="Gladieux P."/>
            <person name="Thoren M.H."/>
            <person name="Johannesson H."/>
        </authorList>
    </citation>
    <scope>NUCLEOTIDE SEQUENCE</scope>
    <source>
        <strain evidence="1">CBS 958.72</strain>
    </source>
</reference>
<sequence>MLPLAQARATAAAPHPLDRPPAAPFLGPLGGAFGARSPALSTSLTGIAAWTLAPPPPHHPCPLDRLARWPTPTFSQVRRTKLHAVPLGLSWSRRFLLFESRPVEWTGGLRLWHPQKHQTMPNKAVPVAGPLLPSLRLLADCIVRISLHVHQDEP</sequence>
<proteinExistence type="predicted"/>
<organism evidence="1 2">
    <name type="scientific">Lasiosphaeria ovina</name>
    <dbReference type="NCBI Taxonomy" id="92902"/>
    <lineage>
        <taxon>Eukaryota</taxon>
        <taxon>Fungi</taxon>
        <taxon>Dikarya</taxon>
        <taxon>Ascomycota</taxon>
        <taxon>Pezizomycotina</taxon>
        <taxon>Sordariomycetes</taxon>
        <taxon>Sordariomycetidae</taxon>
        <taxon>Sordariales</taxon>
        <taxon>Lasiosphaeriaceae</taxon>
        <taxon>Lasiosphaeria</taxon>
    </lineage>
</organism>
<protein>
    <submittedName>
        <fullName evidence="1">Uncharacterized protein</fullName>
    </submittedName>
</protein>
<evidence type="ECO:0000313" key="2">
    <source>
        <dbReference type="Proteomes" id="UP001287356"/>
    </source>
</evidence>
<comment type="caution">
    <text evidence="1">The sequence shown here is derived from an EMBL/GenBank/DDBJ whole genome shotgun (WGS) entry which is preliminary data.</text>
</comment>
<accession>A0AAE0KB13</accession>
<gene>
    <name evidence="1" type="ORF">B0T24DRAFT_261083</name>
</gene>
<keyword evidence="2" id="KW-1185">Reference proteome</keyword>
<evidence type="ECO:0000313" key="1">
    <source>
        <dbReference type="EMBL" id="KAK3373443.1"/>
    </source>
</evidence>
<dbReference type="EMBL" id="JAULSN010000004">
    <property type="protein sequence ID" value="KAK3373443.1"/>
    <property type="molecule type" value="Genomic_DNA"/>
</dbReference>
<name>A0AAE0KB13_9PEZI</name>
<reference evidence="1" key="1">
    <citation type="journal article" date="2023" name="Mol. Phylogenet. Evol.">
        <title>Genome-scale phylogeny and comparative genomics of the fungal order Sordariales.</title>
        <authorList>
            <person name="Hensen N."/>
            <person name="Bonometti L."/>
            <person name="Westerberg I."/>
            <person name="Brannstrom I.O."/>
            <person name="Guillou S."/>
            <person name="Cros-Aarteil S."/>
            <person name="Calhoun S."/>
            <person name="Haridas S."/>
            <person name="Kuo A."/>
            <person name="Mondo S."/>
            <person name="Pangilinan J."/>
            <person name="Riley R."/>
            <person name="LaButti K."/>
            <person name="Andreopoulos B."/>
            <person name="Lipzen A."/>
            <person name="Chen C."/>
            <person name="Yan M."/>
            <person name="Daum C."/>
            <person name="Ng V."/>
            <person name="Clum A."/>
            <person name="Steindorff A."/>
            <person name="Ohm R.A."/>
            <person name="Martin F."/>
            <person name="Silar P."/>
            <person name="Natvig D.O."/>
            <person name="Lalanne C."/>
            <person name="Gautier V."/>
            <person name="Ament-Velasquez S.L."/>
            <person name="Kruys A."/>
            <person name="Hutchinson M.I."/>
            <person name="Powell A.J."/>
            <person name="Barry K."/>
            <person name="Miller A.N."/>
            <person name="Grigoriev I.V."/>
            <person name="Debuchy R."/>
            <person name="Gladieux P."/>
            <person name="Hiltunen Thoren M."/>
            <person name="Johannesson H."/>
        </authorList>
    </citation>
    <scope>NUCLEOTIDE SEQUENCE</scope>
    <source>
        <strain evidence="1">CBS 958.72</strain>
    </source>
</reference>